<evidence type="ECO:0000256" key="1">
    <source>
        <dbReference type="ARBA" id="ARBA00000966"/>
    </source>
</evidence>
<feature type="domain" description="Glycoside hydrolase family 9" evidence="12">
    <location>
        <begin position="121"/>
        <end position="535"/>
    </location>
</feature>
<comment type="similarity">
    <text evidence="2 8 10">Belongs to the glycosyl hydrolase 9 (cellulase E) family.</text>
</comment>
<feature type="active site" evidence="9">
    <location>
        <position position="2101"/>
    </location>
</feature>
<dbReference type="EMBL" id="JARBDR010000141">
    <property type="protein sequence ID" value="KAJ8319782.1"/>
    <property type="molecule type" value="Genomic_DNA"/>
</dbReference>
<feature type="active site" evidence="9">
    <location>
        <position position="1748"/>
    </location>
</feature>
<feature type="active site" evidence="9">
    <location>
        <position position="1757"/>
    </location>
</feature>
<evidence type="ECO:0000256" key="3">
    <source>
        <dbReference type="ARBA" id="ARBA00022801"/>
    </source>
</evidence>
<dbReference type="PROSITE" id="PS00592">
    <property type="entry name" value="GH9_2"/>
    <property type="match status" value="2"/>
</dbReference>
<name>A0ABQ9FUY4_TEGGR</name>
<dbReference type="InterPro" id="IPR008928">
    <property type="entry name" value="6-hairpin_glycosidase_sf"/>
</dbReference>
<keyword evidence="7 8" id="KW-0624">Polysaccharide degradation</keyword>
<feature type="active site" evidence="9">
    <location>
        <position position="523"/>
    </location>
</feature>
<feature type="domain" description="Glycoside hydrolase family 9" evidence="12">
    <location>
        <begin position="1778"/>
        <end position="1959"/>
    </location>
</feature>
<evidence type="ECO:0000313" key="13">
    <source>
        <dbReference type="EMBL" id="KAJ8319782.1"/>
    </source>
</evidence>
<evidence type="ECO:0000256" key="6">
    <source>
        <dbReference type="ARBA" id="ARBA00023295"/>
    </source>
</evidence>
<feature type="domain" description="Glycoside hydrolase family 9" evidence="12">
    <location>
        <begin position="544"/>
        <end position="739"/>
    </location>
</feature>
<dbReference type="PROSITE" id="PS00698">
    <property type="entry name" value="GH9_3"/>
    <property type="match status" value="5"/>
</dbReference>
<keyword evidence="4 10" id="KW-0136">Cellulose degradation</keyword>
<evidence type="ECO:0000256" key="11">
    <source>
        <dbReference type="SAM" id="MobiDB-lite"/>
    </source>
</evidence>
<evidence type="ECO:0000256" key="7">
    <source>
        <dbReference type="ARBA" id="ARBA00023326"/>
    </source>
</evidence>
<feature type="active site" evidence="9">
    <location>
        <position position="1332"/>
    </location>
</feature>
<feature type="active site" evidence="8">
    <location>
        <position position="1704"/>
    </location>
</feature>
<evidence type="ECO:0000256" key="5">
    <source>
        <dbReference type="ARBA" id="ARBA00023277"/>
    </source>
</evidence>
<evidence type="ECO:0000259" key="12">
    <source>
        <dbReference type="Pfam" id="PF00759"/>
    </source>
</evidence>
<dbReference type="PANTHER" id="PTHR22298">
    <property type="entry name" value="ENDO-1,4-BETA-GLUCANASE"/>
    <property type="match status" value="1"/>
</dbReference>
<keyword evidence="3 8" id="KW-0378">Hydrolase</keyword>
<dbReference type="InterPro" id="IPR012341">
    <property type="entry name" value="6hp_glycosidase-like_sf"/>
</dbReference>
<dbReference type="SUPFAM" id="SSF48208">
    <property type="entry name" value="Six-hairpin glycosidases"/>
    <property type="match status" value="6"/>
</dbReference>
<comment type="caution">
    <text evidence="13">The sequence shown here is derived from an EMBL/GenBank/DDBJ whole genome shotgun (WGS) entry which is preliminary data.</text>
</comment>
<evidence type="ECO:0000313" key="14">
    <source>
        <dbReference type="Proteomes" id="UP001217089"/>
    </source>
</evidence>
<feature type="active site" evidence="8">
    <location>
        <position position="470"/>
    </location>
</feature>
<evidence type="ECO:0000256" key="8">
    <source>
        <dbReference type="PROSITE-ProRule" id="PRU10059"/>
    </source>
</evidence>
<feature type="active site" evidence="9">
    <location>
        <position position="2110"/>
    </location>
</feature>
<evidence type="ECO:0000256" key="2">
    <source>
        <dbReference type="ARBA" id="ARBA00007072"/>
    </source>
</evidence>
<evidence type="ECO:0000256" key="4">
    <source>
        <dbReference type="ARBA" id="ARBA00023001"/>
    </source>
</evidence>
<dbReference type="InterPro" id="IPR001701">
    <property type="entry name" value="Glyco_hydro_9"/>
</dbReference>
<comment type="catalytic activity">
    <reaction evidence="1 10">
        <text>Endohydrolysis of (1-&gt;4)-beta-D-glucosidic linkages in cellulose, lichenin and cereal beta-D-glucans.</text>
        <dbReference type="EC" id="3.2.1.4"/>
    </reaction>
</comment>
<dbReference type="Gene3D" id="1.50.10.10">
    <property type="match status" value="8"/>
</dbReference>
<feature type="domain" description="Glycoside hydrolase family 9" evidence="12">
    <location>
        <begin position="926"/>
        <end position="981"/>
    </location>
</feature>
<keyword evidence="14" id="KW-1185">Reference proteome</keyword>
<dbReference type="InterPro" id="IPR018221">
    <property type="entry name" value="Glyco_hydro_9_His_AS"/>
</dbReference>
<sequence length="2445" mass="272052">MDISWAEEAQMAPGGNIHNGQFSVHFIFNNVLYDDVSLSWIAACTFSVPVTQMATYDFQILSHSADGKVWTVAPKQNENIRRDKLGKPFDLKIDGHYTGSDASFQASCILKNYGTGTKYDYDDVLMKSILFYEAQRSGKLPPDNRIPWRADSALNDRGDNGEDLTGGWYDAGDNVKFGFPMSASVTLLAWGLLEYKDAYEKAGQLEYMYKCIRWPVEWMLKCHTGPTELYVQVGDGGRDHGFWGRPEDMTMARPAFKITESRPGSDVASEYAAAMAASYLVFKDKDPAFANKLLTHAKQIYTFAEKFKGKYSDAVTNAAAFYRSVNYNDELSWGALWLHKATNDSSYLPLAEKYYALSEPPPAWAQSWDEKNTGNMILLYEATGKSQYKQDIESTFTSWMPGGTVPYTPKGLGFRLQWANMAFMALLAADAGIHSTEYRRWAKSQIHYALGDTGRSFVVGFGTNPPQRPHHRASSCPMIPAPCSPNAKSLPGPNPHTLYGALVGGPDQSGKYEDNRDNYVMNEVACDYNAGFQSAVAAQTKFNYKDALGLSILFYDAQRSGRLPANNPISWRGDSAVNDGDNGIDLSGGWYDAGDHVKFNLPMSSSTTVLLWGLTKWKDGYEAAGQLDMMYDMIRWPLEYFLKCWRPQQQEYYVQVGDGNTDHGYWGRPEDMHMWRPAFKVTASRGGSDVAGETAAAFAAGSIAFKTKDAGFSAKLLDAAKSIYQFAKNHKGIYSQTTNDAQYLNDAKGFFEVGPGWALSWDDKIIACQLLLYEVTKEAKYKTAVQGFLHDYMPGGSLPYTPCGLVFRNDWGSLRYAGNAAFVALMAAEEGIGGDNYKRWAMSQIHYILGDNNRHMSYEIGFGSNYPRHPHHRGSNALLKGALVGGPDQGDNYQDRQEDYQKNEVACDYNSGFQGALAASSTKYDYGKALGLSILFYDAQRSGTLPANNPIPWRGDSAVHDSDGNVDLSGGWYDGNDKNTFLQISTHYEFPNICSISAGDHVKFNLPMSYSATVLLWGLEKWKDGYQAAGQLDMMYDMIRWPLEYFLKCWRPAQNEYYVQVGDGGPDHAFWGRPEDMTMARPAYKVTTSKPGSDVAGNTAAALAAGSIIFKTKDAAFSGKLLSAAKGLFKFAKDYKGYKDELCVGAAWLYKATQDPQYLQDAKTFYQSGFPWALSWDDKKVSCQLLLYEITQDNIYKSDVEMFIKSWMPGGYGGLTYTPCGLAWRDQWGSLRYSANTAFVALMAAENGIGGDPYKTWALSQINYILGDNNKHMSYEIGFGSKYPVRPHHRGSSCPDKPAPCDHSNLSNPGPSPQLLKGALVGGPDSSDNYQDKREDYTKNEVACDYNAGFQSALAGTGTKYDYDGVLMKSILFYEAQRSGKLPPDNRIPWRADSALNDRGDNGEDLTGGWYDAGDNVKFGFPMSASVTLLAWGLLEYKDAYEKAGQLEYMYKCIRWPVEWMLKCHTGPTELYVQVGDGGRDHGFWGRPEDMTMARPAFKITESRPGSDVASEYAAAMAASYLVFKDKDPAFANKLLTHAKQIYTFAEKFKGKYSDAVTNAAAFYRSVNYNDELSWGALWLHKATNDSSYLPLAEKYYALSEPPPAWAQSWDEKNTGNMILLYEATGKSQYKQDIESTFTSWMPGGTVPYTPKANMAFMALLAADAGIHSTEYRRWAKSQIHYALGDTGRSFVVGFGTNPPQRPHHRASSCPMIPAPCSPNAKSLPGPNPHTLYGALVGGPDQSGKYEDNRDNYVMNEVACDYNAGFQSAVAAQTKFNYKDALGLSILFYDAQRSGRLPANNPISWRGDSAVNDGDNGIDLSGGWYDAGDHVKFNLPMSSSTTVLLWGLTKWKDGYEAAGQLDMMYDMIRWPLEYFLKCWRPQQQEYYVQVGDGNTDHGYWGRPEDMHMWRPAFKVTASRGGSDVAGETAAAFAAGSIAFKTKATNDAQYLNDAKGFFEVGPGWALSWDDKIIACQLLLYEVTKEAKYKTAVQGFLHDYMPGGSLPYTPCGLVFRNDWGSLRYAGNAAFVALMAAEEGIGGDNYKRWAMSQIHYILGDNNRHMSYEIGFGSNYPRHPHHRGSNALLKGALVGGPDQGDNYQDRQEDYQKNEVACDYNSGFQGALAASSTKYDYGKALGLSILFYDAQRSGTLPANNPIPWRGDSAVHDSDGNVDLSGGWYDGNDKNTFLQISTHYEFPNICSISAGDHVKFNLPMSYSATVLLWGLEKWKDGYQAAGQLDMMYDMIRWPLEYFLKCWRPAQNEYYVQVGDGGPDHAFWGRPEDMTMARPAYKVTTSKPGSDVADAAFSGKLLSAAKGLFKFAKDYKGIYSQSVGAAAPYYSSSGYKDELCVGAAWLYKATQDPQYLQDAKTFYQSGFPWALSWDDKKVSCQLLLYEITQDNIYKSDVEMFIKSWMPGGYGGLTYTPCGLAWRDQWGSLRYSVKYNM</sequence>
<feature type="active site" evidence="9">
    <location>
        <position position="904"/>
    </location>
</feature>
<dbReference type="Proteomes" id="UP001217089">
    <property type="component" value="Unassembled WGS sequence"/>
</dbReference>
<keyword evidence="5 8" id="KW-0119">Carbohydrate metabolism</keyword>
<feature type="domain" description="Glycoside hydrolase family 9" evidence="12">
    <location>
        <begin position="2132"/>
        <end position="2187"/>
    </location>
</feature>
<gene>
    <name evidence="13" type="ORF">KUTeg_001369</name>
</gene>
<accession>A0ABQ9FUY4</accession>
<evidence type="ECO:0000256" key="9">
    <source>
        <dbReference type="PROSITE-ProRule" id="PRU10060"/>
    </source>
</evidence>
<dbReference type="EC" id="3.2.1.4" evidence="10"/>
<feature type="domain" description="Glycoside hydrolase family 9" evidence="12">
    <location>
        <begin position="2204"/>
        <end position="2443"/>
    </location>
</feature>
<feature type="domain" description="Glycoside hydrolase family 9" evidence="12">
    <location>
        <begin position="998"/>
        <end position="1354"/>
    </location>
</feature>
<dbReference type="InterPro" id="IPR033126">
    <property type="entry name" value="Glyco_hydro_9_Asp/Glu_AS"/>
</dbReference>
<feature type="active site" evidence="9">
    <location>
        <position position="514"/>
    </location>
</feature>
<evidence type="ECO:0000256" key="10">
    <source>
        <dbReference type="RuleBase" id="RU361166"/>
    </source>
</evidence>
<feature type="active site" evidence="9">
    <location>
        <position position="1341"/>
    </location>
</feature>
<feature type="active site" evidence="9">
    <location>
        <position position="895"/>
    </location>
</feature>
<feature type="region of interest" description="Disordered" evidence="11">
    <location>
        <begin position="1288"/>
        <end position="1332"/>
    </location>
</feature>
<protein>
    <recommendedName>
        <fullName evidence="10">Endoglucanase</fullName>
        <ecNumber evidence="10">3.2.1.4</ecNumber>
    </recommendedName>
</protein>
<feature type="domain" description="Glycoside hydrolase family 9" evidence="12">
    <location>
        <begin position="1363"/>
        <end position="1769"/>
    </location>
</feature>
<reference evidence="13 14" key="1">
    <citation type="submission" date="2022-12" db="EMBL/GenBank/DDBJ databases">
        <title>Chromosome-level genome of Tegillarca granosa.</title>
        <authorList>
            <person name="Kim J."/>
        </authorList>
    </citation>
    <scope>NUCLEOTIDE SEQUENCE [LARGE SCALE GENOMIC DNA]</scope>
    <source>
        <strain evidence="13">Teg-2019</strain>
        <tissue evidence="13">Adductor muscle</tissue>
    </source>
</reference>
<dbReference type="Pfam" id="PF00759">
    <property type="entry name" value="Glyco_hydro_9"/>
    <property type="match status" value="8"/>
</dbReference>
<proteinExistence type="inferred from homology"/>
<organism evidence="13 14">
    <name type="scientific">Tegillarca granosa</name>
    <name type="common">Malaysian cockle</name>
    <name type="synonym">Anadara granosa</name>
    <dbReference type="NCBI Taxonomy" id="220873"/>
    <lineage>
        <taxon>Eukaryota</taxon>
        <taxon>Metazoa</taxon>
        <taxon>Spiralia</taxon>
        <taxon>Lophotrochozoa</taxon>
        <taxon>Mollusca</taxon>
        <taxon>Bivalvia</taxon>
        <taxon>Autobranchia</taxon>
        <taxon>Pteriomorphia</taxon>
        <taxon>Arcoida</taxon>
        <taxon>Arcoidea</taxon>
        <taxon>Arcidae</taxon>
        <taxon>Tegillarca</taxon>
    </lineage>
</organism>
<keyword evidence="6 8" id="KW-0326">Glycosidase</keyword>